<evidence type="ECO:0000256" key="1">
    <source>
        <dbReference type="SAM" id="MobiDB-lite"/>
    </source>
</evidence>
<keyword evidence="2" id="KW-0472">Membrane</keyword>
<evidence type="ECO:0000313" key="3">
    <source>
        <dbReference type="EMBL" id="OKH33152.1"/>
    </source>
</evidence>
<gene>
    <name evidence="3" type="ORF">NIES2119_24130</name>
</gene>
<sequence>MNGSNQFNYCIDVKRILKRCNFILPLAISVFIWLSFSSMAYANPLPTRIWESEQAKVLLPDWNQITFSDFPAVPNAGIAGNRSWQAGDKIEQILQLADISDLKPEILSLAAIKQLLANSTNWQNVALSAFPLLGKQTLSHLVEIVPNLGHSRLSEVPPIAALISQLSSVTFNSNNLPISQVIERVPKLGETQLNQIDLSAFSIAQIPNLTSVNLEQFSGWEPERIADIPNLATLPLSQFPVPVAEVGGGVMRIDMVYGASESKRQNTISGSDVEGFAVTCTKNCAYIELDDLENSGRRISAPLEGKQWISGKYQEVRGGSGCLAGWEPTGRHPFGKAFKVVVMETDETTDKVDTALYFRLSLPCGKSPYIIGPIPFFSYNVNSPIFVGLLEGGPSRTVSRSTDAAKSSKPKQSIPSNSNSNRTEPLKSQPGCVRPSTYIGDVDTASLTEAIANLESADSGDYQAIGAYVCADGGTNCGMALGRYQLMSYREDVQQAIGSVAGGTEFLKQVKSGKKPTSQELFRFFPPAVQDRLLQNTLAESIDRTRSQVDPTTGQLFEGDRLIERVAQKHFGGEGSKVDANYSDIYGGYSLKSYGEKVLQLYNYNNKNNCLSNSQNSNFLGSGIAWSTTRLKIASLFSLLGLIGYFMQFLHPCQVRSFWLLVGLSIAITIGTSAFIH</sequence>
<feature type="region of interest" description="Disordered" evidence="1">
    <location>
        <begin position="397"/>
        <end position="433"/>
    </location>
</feature>
<dbReference type="EMBL" id="MRCE01000032">
    <property type="protein sequence ID" value="OKH33152.1"/>
    <property type="molecule type" value="Genomic_DNA"/>
</dbReference>
<accession>A0A1U7I9G8</accession>
<evidence type="ECO:0000256" key="2">
    <source>
        <dbReference type="SAM" id="Phobius"/>
    </source>
</evidence>
<comment type="caution">
    <text evidence="3">The sequence shown here is derived from an EMBL/GenBank/DDBJ whole genome shotgun (WGS) entry which is preliminary data.</text>
</comment>
<keyword evidence="2" id="KW-1133">Transmembrane helix</keyword>
<dbReference type="STRING" id="454136.NIES2119_24130"/>
<dbReference type="InterPro" id="IPR032675">
    <property type="entry name" value="LRR_dom_sf"/>
</dbReference>
<feature type="transmembrane region" description="Helical" evidence="2">
    <location>
        <begin position="658"/>
        <end position="676"/>
    </location>
</feature>
<protein>
    <submittedName>
        <fullName evidence="3">Uncharacterized protein</fullName>
    </submittedName>
</protein>
<name>A0A1U7I9G8_9CYAN</name>
<feature type="transmembrane region" description="Helical" evidence="2">
    <location>
        <begin position="624"/>
        <end position="646"/>
    </location>
</feature>
<evidence type="ECO:0000313" key="4">
    <source>
        <dbReference type="Proteomes" id="UP000185860"/>
    </source>
</evidence>
<feature type="transmembrane region" description="Helical" evidence="2">
    <location>
        <begin position="21"/>
        <end position="42"/>
    </location>
</feature>
<dbReference type="Gene3D" id="3.80.10.10">
    <property type="entry name" value="Ribonuclease Inhibitor"/>
    <property type="match status" value="1"/>
</dbReference>
<dbReference type="AlphaFoldDB" id="A0A1U7I9G8"/>
<proteinExistence type="predicted"/>
<keyword evidence="2" id="KW-0812">Transmembrane</keyword>
<dbReference type="Proteomes" id="UP000185860">
    <property type="component" value="Unassembled WGS sequence"/>
</dbReference>
<reference evidence="3 4" key="1">
    <citation type="submission" date="2016-11" db="EMBL/GenBank/DDBJ databases">
        <title>Draft Genome Sequences of Nine Cyanobacterial Strains from Diverse Habitats.</title>
        <authorList>
            <person name="Zhu T."/>
            <person name="Hou S."/>
            <person name="Lu X."/>
            <person name="Hess W.R."/>
        </authorList>
    </citation>
    <scope>NUCLEOTIDE SEQUENCE [LARGE SCALE GENOMIC DNA]</scope>
    <source>
        <strain evidence="3 4">IAM M-71</strain>
    </source>
</reference>
<feature type="compositionally biased region" description="Polar residues" evidence="1">
    <location>
        <begin position="397"/>
        <end position="423"/>
    </location>
</feature>
<dbReference type="RefSeq" id="WP_073596045.1">
    <property type="nucleotide sequence ID" value="NZ_MRCE01000032.1"/>
</dbReference>
<organism evidence="3 4">
    <name type="scientific">[Phormidium ambiguum] IAM M-71</name>
    <dbReference type="NCBI Taxonomy" id="454136"/>
    <lineage>
        <taxon>Bacteria</taxon>
        <taxon>Bacillati</taxon>
        <taxon>Cyanobacteriota</taxon>
        <taxon>Cyanophyceae</taxon>
        <taxon>Oscillatoriophycideae</taxon>
        <taxon>Aerosakkonematales</taxon>
        <taxon>Aerosakkonemataceae</taxon>
        <taxon>Floridanema</taxon>
    </lineage>
</organism>